<evidence type="ECO:0000313" key="2">
    <source>
        <dbReference type="EMBL" id="MAH64636.1"/>
    </source>
</evidence>
<dbReference type="Gene3D" id="3.40.190.170">
    <property type="entry name" value="Bacterial extracellular solute-binding protein, family 7"/>
    <property type="match status" value="1"/>
</dbReference>
<dbReference type="EMBL" id="NZEX01000177">
    <property type="protein sequence ID" value="MAH64636.1"/>
    <property type="molecule type" value="Genomic_DNA"/>
</dbReference>
<dbReference type="GO" id="GO:0055085">
    <property type="term" value="P:transmembrane transport"/>
    <property type="evidence" value="ECO:0007669"/>
    <property type="project" value="InterPro"/>
</dbReference>
<comment type="caution">
    <text evidence="2">The sequence shown here is derived from an EMBL/GenBank/DDBJ whole genome shotgun (WGS) entry which is preliminary data.</text>
</comment>
<dbReference type="PANTHER" id="PTHR33376:SF15">
    <property type="entry name" value="BLL6794 PROTEIN"/>
    <property type="match status" value="1"/>
</dbReference>
<protein>
    <submittedName>
        <fullName evidence="2">C4-dicarboxylate ABC transporter substrate-binding protein</fullName>
    </submittedName>
</protein>
<sequence length="346" mass="38407">MKRLLHILIASAFTIWALNVVGSVQAADFTLKLHHFLGPKAPAHTKMLLPWVNKVEELSKGRVKIDIYPAMSLGGKPPQLIRQVRDGVVDLVWTVNGYTPGLFPRTEVFELPFIHTNDPVATNLAMREMFDENLAEEYRGLKVMFLHVHQGQAIHMVNKVIRKPSDFNGTKMRIPTRTGAWVLEAMGAAPVSMPVPGLPQALSKKVVDGALIPWEIIPPLKLQDMTKYQIEGENMTRFGTTTFQVSMNQGTWDKLPGDLQDAFMQASNKAWVREVGEVWHRTDIGGIGVATKAGNEHITLSAAETAEFKKVLEPVVDRWVKEVSGAGIDGNSLVSKARELVAKYSK</sequence>
<dbReference type="InterPro" id="IPR038404">
    <property type="entry name" value="TRAP_DctP_sf"/>
</dbReference>
<gene>
    <name evidence="2" type="ORF">CMN54_14580</name>
</gene>
<dbReference type="NCBIfam" id="NF037995">
    <property type="entry name" value="TRAP_S1"/>
    <property type="match status" value="1"/>
</dbReference>
<organism evidence="2 3">
    <name type="scientific">SAR324 cluster bacterium</name>
    <dbReference type="NCBI Taxonomy" id="2024889"/>
    <lineage>
        <taxon>Bacteria</taxon>
        <taxon>Deltaproteobacteria</taxon>
        <taxon>SAR324 cluster</taxon>
    </lineage>
</organism>
<reference evidence="3" key="1">
    <citation type="submission" date="2017-09" db="EMBL/GenBank/DDBJ databases">
        <title>The Reconstruction of 2,631 Draft Metagenome-Assembled Genomes from the Global Oceans.</title>
        <authorList>
            <person name="Tully B.J."/>
            <person name="Graham E.D."/>
            <person name="Heidelberg J.F."/>
        </authorList>
    </citation>
    <scope>NUCLEOTIDE SEQUENCE [LARGE SCALE GENOMIC DNA]</scope>
</reference>
<dbReference type="CDD" id="cd13665">
    <property type="entry name" value="PBP2_TRAP_Dctp3_4"/>
    <property type="match status" value="1"/>
</dbReference>
<dbReference type="PANTHER" id="PTHR33376">
    <property type="match status" value="1"/>
</dbReference>
<evidence type="ECO:0000256" key="1">
    <source>
        <dbReference type="ARBA" id="ARBA00022729"/>
    </source>
</evidence>
<name>A0A2D6YN60_9DELT</name>
<dbReference type="InterPro" id="IPR018389">
    <property type="entry name" value="DctP_fam"/>
</dbReference>
<dbReference type="AlphaFoldDB" id="A0A2D6YN60"/>
<evidence type="ECO:0000313" key="3">
    <source>
        <dbReference type="Proteomes" id="UP000226525"/>
    </source>
</evidence>
<accession>A0A2D6YN60</accession>
<keyword evidence="1" id="KW-0732">Signal</keyword>
<proteinExistence type="predicted"/>
<dbReference type="Pfam" id="PF03480">
    <property type="entry name" value="DctP"/>
    <property type="match status" value="1"/>
</dbReference>
<dbReference type="Proteomes" id="UP000226525">
    <property type="component" value="Unassembled WGS sequence"/>
</dbReference>